<dbReference type="EMBL" id="BMNY01000001">
    <property type="protein sequence ID" value="GGM67731.1"/>
    <property type="molecule type" value="Genomic_DNA"/>
</dbReference>
<dbReference type="GO" id="GO:1904680">
    <property type="term" value="F:peptide transmembrane transporter activity"/>
    <property type="evidence" value="ECO:0007669"/>
    <property type="project" value="TreeGrafter"/>
</dbReference>
<dbReference type="GO" id="GO:0015833">
    <property type="term" value="P:peptide transport"/>
    <property type="evidence" value="ECO:0007669"/>
    <property type="project" value="TreeGrafter"/>
</dbReference>
<evidence type="ECO:0000259" key="4">
    <source>
        <dbReference type="Pfam" id="PF00496"/>
    </source>
</evidence>
<dbReference type="Pfam" id="PF00496">
    <property type="entry name" value="SBP_bac_5"/>
    <property type="match status" value="1"/>
</dbReference>
<keyword evidence="6" id="KW-1185">Reference proteome</keyword>
<comment type="similarity">
    <text evidence="1">Belongs to the bacterial solute-binding protein 5 family.</text>
</comment>
<dbReference type="PANTHER" id="PTHR30290">
    <property type="entry name" value="PERIPLASMIC BINDING COMPONENT OF ABC TRANSPORTER"/>
    <property type="match status" value="1"/>
</dbReference>
<accession>A0AA37BQ05</accession>
<dbReference type="Gene3D" id="3.40.190.10">
    <property type="entry name" value="Periplasmic binding protein-like II"/>
    <property type="match status" value="1"/>
</dbReference>
<dbReference type="InterPro" id="IPR039424">
    <property type="entry name" value="SBP_5"/>
</dbReference>
<reference evidence="5" key="1">
    <citation type="journal article" date="2014" name="Int. J. Syst. Evol. Microbiol.">
        <title>Complete genome sequence of Corynebacterium casei LMG S-19264T (=DSM 44701T), isolated from a smear-ripened cheese.</title>
        <authorList>
            <consortium name="US DOE Joint Genome Institute (JGI-PGF)"/>
            <person name="Walter F."/>
            <person name="Albersmeier A."/>
            <person name="Kalinowski J."/>
            <person name="Ruckert C."/>
        </authorList>
    </citation>
    <scope>NUCLEOTIDE SEQUENCE</scope>
    <source>
        <strain evidence="5">JCM 13583</strain>
    </source>
</reference>
<feature type="domain" description="Solute-binding protein family 5" evidence="4">
    <location>
        <begin position="81"/>
        <end position="576"/>
    </location>
</feature>
<sequence>MVSKKVIAAVVVVVVVIVAAVAVIELYHPQKIYHPTVFTDVSQTAAPSEGLDPATGFFTTDEPLFTALYQQLVEYNVTSFNVVPVIAQSVTYNVSNPMVYNFTLRPYVTFSNGMPVNATDVWFSIYRGILMAQAPYASDFGNILFNDTIFADYSIEIPWGIGHALRAAGYTINGKNESQNVTIEANDLAYILSHFKLNYTDWKVMTYPDQAVYLPASEINSTDPLNVTIQTMYPYPFLLQDIASSYGAIIEPQYVDAHGGVNVSGENSYINQNGALATGPYVISSVSSGYSTIVIVKNPHYWVDGHTVNNDTIVTVNSKTHMETISTPVNDVPYVASPPSIPEIVIEYGLSHADRIADFDTNLSQISTVGPTGFKQIINGYFNPSDRNTNLVQVIPEAGALYISLNVQRFPTNNTNFRAALYYAMNYSAQLALYDNNYNGSPLAYMELGPISPSYGLYYDPVHAPLPQQNLTLAMQYLKKALYQMHAYVVLPNGTKIGNTSGTDLSSQTFDITGISPPSTLESDQITIAIDSFKLLGLNFQAKYDTEGTVLSWTSPASTPRFVDLGWVPDYPDPVGQQLMAIYDVTEGGAFGGNDAWVNNTTLQNLFVNMDFEPESVQLKQMYEVYNITDHLYAYVWMPMSDNVFFIQPYIHNFYFNQFTGYFYNLLTSQYSFKETASPSSAVTSSSTASVLATTSLLASDALRMVS</sequence>
<proteinExistence type="inferred from homology"/>
<keyword evidence="2" id="KW-0813">Transport</keyword>
<evidence type="ECO:0000313" key="6">
    <source>
        <dbReference type="Proteomes" id="UP000632195"/>
    </source>
</evidence>
<dbReference type="Proteomes" id="UP000632195">
    <property type="component" value="Unassembled WGS sequence"/>
</dbReference>
<protein>
    <submittedName>
        <fullName evidence="5">Peptide ABC transporter permease</fullName>
    </submittedName>
</protein>
<reference evidence="5" key="2">
    <citation type="submission" date="2022-09" db="EMBL/GenBank/DDBJ databases">
        <authorList>
            <person name="Sun Q."/>
            <person name="Ohkuma M."/>
        </authorList>
    </citation>
    <scope>NUCLEOTIDE SEQUENCE</scope>
    <source>
        <strain evidence="5">JCM 13583</strain>
    </source>
</reference>
<evidence type="ECO:0000313" key="5">
    <source>
        <dbReference type="EMBL" id="GGM67731.1"/>
    </source>
</evidence>
<evidence type="ECO:0000256" key="1">
    <source>
        <dbReference type="ARBA" id="ARBA00005695"/>
    </source>
</evidence>
<dbReference type="AlphaFoldDB" id="A0AA37BQ05"/>
<dbReference type="InterPro" id="IPR000914">
    <property type="entry name" value="SBP_5_dom"/>
</dbReference>
<organism evidence="5 6">
    <name type="scientific">Thermogymnomonas acidicola</name>
    <dbReference type="NCBI Taxonomy" id="399579"/>
    <lineage>
        <taxon>Archaea</taxon>
        <taxon>Methanobacteriati</taxon>
        <taxon>Thermoplasmatota</taxon>
        <taxon>Thermoplasmata</taxon>
        <taxon>Thermoplasmatales</taxon>
        <taxon>Thermogymnomonas</taxon>
    </lineage>
</organism>
<gene>
    <name evidence="5" type="ORF">GCM10007108_02200</name>
</gene>
<name>A0AA37BQ05_9ARCH</name>
<dbReference type="RefSeq" id="WP_188679602.1">
    <property type="nucleotide sequence ID" value="NZ_BMNY01000001.1"/>
</dbReference>
<comment type="caution">
    <text evidence="5">The sequence shown here is derived from an EMBL/GenBank/DDBJ whole genome shotgun (WGS) entry which is preliminary data.</text>
</comment>
<dbReference type="Gene3D" id="3.10.105.10">
    <property type="entry name" value="Dipeptide-binding Protein, Domain 3"/>
    <property type="match status" value="1"/>
</dbReference>
<dbReference type="PANTHER" id="PTHR30290:SF9">
    <property type="entry name" value="OLIGOPEPTIDE-BINDING PROTEIN APPA"/>
    <property type="match status" value="1"/>
</dbReference>
<dbReference type="SUPFAM" id="SSF53850">
    <property type="entry name" value="Periplasmic binding protein-like II"/>
    <property type="match status" value="1"/>
</dbReference>
<evidence type="ECO:0000256" key="3">
    <source>
        <dbReference type="ARBA" id="ARBA00022729"/>
    </source>
</evidence>
<evidence type="ECO:0000256" key="2">
    <source>
        <dbReference type="ARBA" id="ARBA00022448"/>
    </source>
</evidence>
<keyword evidence="3" id="KW-0732">Signal</keyword>